<dbReference type="PANTHER" id="PTHR48081">
    <property type="entry name" value="AB HYDROLASE SUPERFAMILY PROTEIN C4A8.06C"/>
    <property type="match status" value="1"/>
</dbReference>
<keyword evidence="1" id="KW-0378">Hydrolase</keyword>
<dbReference type="RefSeq" id="WP_055147586.1">
    <property type="nucleotide sequence ID" value="NZ_JXSZ01000006.1"/>
</dbReference>
<accession>A0A0P7C6C7</accession>
<dbReference type="InterPro" id="IPR049492">
    <property type="entry name" value="BD-FAE-like_dom"/>
</dbReference>
<proteinExistence type="predicted"/>
<dbReference type="EMBL" id="LGTQ01000006">
    <property type="protein sequence ID" value="KPM48930.1"/>
    <property type="molecule type" value="Genomic_DNA"/>
</dbReference>
<dbReference type="PANTHER" id="PTHR48081:SF6">
    <property type="entry name" value="PEPTIDASE S9 PROLYL OLIGOPEPTIDASE CATALYTIC DOMAIN-CONTAINING PROTEIN"/>
    <property type="match status" value="1"/>
</dbReference>
<reference evidence="4 5" key="1">
    <citation type="submission" date="2015-07" db="EMBL/GenBank/DDBJ databases">
        <title>The draft genome sequence of Leadbetterella sp. JN14-9.</title>
        <authorList>
            <person name="Liu Y."/>
            <person name="Du J."/>
            <person name="Shao Z."/>
        </authorList>
    </citation>
    <scope>NUCLEOTIDE SEQUENCE [LARGE SCALE GENOMIC DNA]</scope>
    <source>
        <strain evidence="4 5">JN14-9</strain>
    </source>
</reference>
<keyword evidence="5" id="KW-1185">Reference proteome</keyword>
<organism evidence="4 5">
    <name type="scientific">Jiulongibacter sediminis</name>
    <dbReference type="NCBI Taxonomy" id="1605367"/>
    <lineage>
        <taxon>Bacteria</taxon>
        <taxon>Pseudomonadati</taxon>
        <taxon>Bacteroidota</taxon>
        <taxon>Cytophagia</taxon>
        <taxon>Cytophagales</taxon>
        <taxon>Leadbetterellaceae</taxon>
        <taxon>Jiulongibacter</taxon>
    </lineage>
</organism>
<dbReference type="Proteomes" id="UP000050454">
    <property type="component" value="Unassembled WGS sequence"/>
</dbReference>
<dbReference type="Gene3D" id="3.40.50.1820">
    <property type="entry name" value="alpha/beta hydrolase"/>
    <property type="match status" value="1"/>
</dbReference>
<evidence type="ECO:0000313" key="4">
    <source>
        <dbReference type="EMBL" id="KPM48930.1"/>
    </source>
</evidence>
<sequence>MKKLIILLLLATEITFAQQVVPLYDGLPPNSLETTDEESTGAENPGWFTTVLTPTLTLYLPEQSKNTGTAVIVSPGGGYTGLAMQHEGHDIAKKLQENGIAGIVLKYRLPNPKYVKNKEVVPLQDAQRAIQLVREKAGGWGIDPTKVGIMGSSAGGHLVSTVGTHFGKAQISNPLNTSLRPGFLILNYPVISFKDGVAHNGSRYNLVGEMALGSYEQKFGKSLKYYPVALDQIEEYSNELKVTKDTPPTFIMHAVDDKVVPVENSLLFISSLLQHGVEVESFFYEKGGHGFGMTNPEAKVQWIDACLSWILERR</sequence>
<dbReference type="InterPro" id="IPR029058">
    <property type="entry name" value="AB_hydrolase_fold"/>
</dbReference>
<evidence type="ECO:0000256" key="2">
    <source>
        <dbReference type="SAM" id="SignalP"/>
    </source>
</evidence>
<comment type="caution">
    <text evidence="4">The sequence shown here is derived from an EMBL/GenBank/DDBJ whole genome shotgun (WGS) entry which is preliminary data.</text>
</comment>
<dbReference type="STRING" id="1605367.AFM12_10275"/>
<dbReference type="GO" id="GO:0016787">
    <property type="term" value="F:hydrolase activity"/>
    <property type="evidence" value="ECO:0007669"/>
    <property type="project" value="UniProtKB-KW"/>
</dbReference>
<dbReference type="InterPro" id="IPR050300">
    <property type="entry name" value="GDXG_lipolytic_enzyme"/>
</dbReference>
<evidence type="ECO:0000259" key="3">
    <source>
        <dbReference type="Pfam" id="PF20434"/>
    </source>
</evidence>
<dbReference type="PATRIC" id="fig|1605367.3.peg.3442"/>
<gene>
    <name evidence="4" type="ORF">AFM12_10275</name>
</gene>
<evidence type="ECO:0000256" key="1">
    <source>
        <dbReference type="ARBA" id="ARBA00022801"/>
    </source>
</evidence>
<dbReference type="OrthoDB" id="9794725at2"/>
<name>A0A0P7C6C7_9BACT</name>
<feature type="domain" description="BD-FAE-like" evidence="3">
    <location>
        <begin position="56"/>
        <end position="271"/>
    </location>
</feature>
<dbReference type="AlphaFoldDB" id="A0A0P7C6C7"/>
<evidence type="ECO:0000313" key="5">
    <source>
        <dbReference type="Proteomes" id="UP000050454"/>
    </source>
</evidence>
<dbReference type="SUPFAM" id="SSF53474">
    <property type="entry name" value="alpha/beta-Hydrolases"/>
    <property type="match status" value="1"/>
</dbReference>
<keyword evidence="2" id="KW-0732">Signal</keyword>
<feature type="chain" id="PRO_5006136626" description="BD-FAE-like domain-containing protein" evidence="2">
    <location>
        <begin position="18"/>
        <end position="314"/>
    </location>
</feature>
<dbReference type="Pfam" id="PF20434">
    <property type="entry name" value="BD-FAE"/>
    <property type="match status" value="1"/>
</dbReference>
<feature type="signal peptide" evidence="2">
    <location>
        <begin position="1"/>
        <end position="17"/>
    </location>
</feature>
<protein>
    <recommendedName>
        <fullName evidence="3">BD-FAE-like domain-containing protein</fullName>
    </recommendedName>
</protein>